<dbReference type="OrthoDB" id="1885865at2"/>
<reference evidence="1 2" key="1">
    <citation type="submission" date="2016-04" db="EMBL/GenBank/DDBJ databases">
        <title>Genome sequence of Clostridium magnum DSM 2767.</title>
        <authorList>
            <person name="Poehlein A."/>
            <person name="Uhlig R."/>
            <person name="Fischer R."/>
            <person name="Bahl H."/>
            <person name="Daniel R."/>
        </authorList>
    </citation>
    <scope>NUCLEOTIDE SEQUENCE [LARGE SCALE GENOMIC DNA]</scope>
    <source>
        <strain evidence="1 2">DSM 2767</strain>
    </source>
</reference>
<organism evidence="1 2">
    <name type="scientific">Clostridium magnum DSM 2767</name>
    <dbReference type="NCBI Taxonomy" id="1121326"/>
    <lineage>
        <taxon>Bacteria</taxon>
        <taxon>Bacillati</taxon>
        <taxon>Bacillota</taxon>
        <taxon>Clostridia</taxon>
        <taxon>Eubacteriales</taxon>
        <taxon>Clostridiaceae</taxon>
        <taxon>Clostridium</taxon>
    </lineage>
</organism>
<protein>
    <submittedName>
        <fullName evidence="1">Uncharacterized protein</fullName>
    </submittedName>
</protein>
<dbReference type="STRING" id="1121326.CLMAG_53780"/>
<gene>
    <name evidence="1" type="ORF">CLMAG_53780</name>
</gene>
<dbReference type="AlphaFoldDB" id="A0A161W1V6"/>
<dbReference type="PATRIC" id="fig|1121326.3.peg.5442"/>
<dbReference type="EMBL" id="LWAE01000010">
    <property type="protein sequence ID" value="KZL89160.1"/>
    <property type="molecule type" value="Genomic_DNA"/>
</dbReference>
<proteinExistence type="predicted"/>
<name>A0A161W1V6_9CLOT</name>
<keyword evidence="2" id="KW-1185">Reference proteome</keyword>
<evidence type="ECO:0000313" key="2">
    <source>
        <dbReference type="Proteomes" id="UP000076603"/>
    </source>
</evidence>
<sequence>MEAIQAAKLIEILNSSTPKKIGILDNNTISFFTKINKYTYLDNILMNYDLLLIPNWVYEEVKDSEERVNYIESIFNKTIQIYAIDEIDYEELAEYKSGWLYKFFLYSSFMIGELKSFIKRNIEKNQPLEELDNYENWLKLLYDDGFKGKVLKNERMKKKNAGEISISVLALIMSYIYSEKNHTITVLSNDRGTYDFIKQAKLKLVQDKMFERLESSIITFKSNDFIIKEIYMNDLILEGQDIYSIIEFRDEKRVKFTKNALDSSIEEHDEILNNEAFIKNLKDETFNIIF</sequence>
<evidence type="ECO:0000313" key="1">
    <source>
        <dbReference type="EMBL" id="KZL89160.1"/>
    </source>
</evidence>
<dbReference type="Proteomes" id="UP000076603">
    <property type="component" value="Unassembled WGS sequence"/>
</dbReference>
<accession>A0A161W1V6</accession>
<comment type="caution">
    <text evidence="1">The sequence shown here is derived from an EMBL/GenBank/DDBJ whole genome shotgun (WGS) entry which is preliminary data.</text>
</comment>
<dbReference type="RefSeq" id="WP_066629544.1">
    <property type="nucleotide sequence ID" value="NZ_FQXL01000050.1"/>
</dbReference>